<evidence type="ECO:0000256" key="4">
    <source>
        <dbReference type="ARBA" id="ARBA00022777"/>
    </source>
</evidence>
<feature type="binding site" evidence="9">
    <location>
        <begin position="21"/>
        <end position="23"/>
    </location>
    <ligand>
        <name>substrate</name>
    </ligand>
</feature>
<keyword evidence="5 9" id="KW-0067">ATP-binding</keyword>
<feature type="binding site" evidence="9">
    <location>
        <position position="270"/>
    </location>
    <ligand>
        <name>K(+)</name>
        <dbReference type="ChEBI" id="CHEBI:29103"/>
    </ligand>
</feature>
<keyword evidence="9" id="KW-0963">Cytoplasm</keyword>
<organism evidence="10 11">
    <name type="scientific">Paramuricea clavata</name>
    <name type="common">Red gorgonian</name>
    <name type="synonym">Violescent sea-whip</name>
    <dbReference type="NCBI Taxonomy" id="317549"/>
    <lineage>
        <taxon>Eukaryota</taxon>
        <taxon>Metazoa</taxon>
        <taxon>Cnidaria</taxon>
        <taxon>Anthozoa</taxon>
        <taxon>Octocorallia</taxon>
        <taxon>Malacalcyonacea</taxon>
        <taxon>Plexauridae</taxon>
        <taxon>Paramuricea</taxon>
    </lineage>
</organism>
<feature type="binding site" evidence="9">
    <location>
        <position position="261"/>
    </location>
    <ligand>
        <name>ATP</name>
        <dbReference type="ChEBI" id="CHEBI:30616"/>
    </ligand>
</feature>
<comment type="catalytic activity">
    <reaction evidence="9">
        <text>D-ribose + ATP = D-ribose 5-phosphate + ADP + H(+)</text>
        <dbReference type="Rhea" id="RHEA:13697"/>
        <dbReference type="ChEBI" id="CHEBI:15378"/>
        <dbReference type="ChEBI" id="CHEBI:30616"/>
        <dbReference type="ChEBI" id="CHEBI:47013"/>
        <dbReference type="ChEBI" id="CHEBI:78346"/>
        <dbReference type="ChEBI" id="CHEBI:456216"/>
        <dbReference type="EC" id="2.7.1.15"/>
    </reaction>
</comment>
<comment type="function">
    <text evidence="9">Catalyzes the phosphorylation of ribose at O-5 in a reaction requiring ATP and magnesium. The resulting D-ribose-5-phosphate can then be used either for sythesis of nucleotides, histidine, and tryptophan, or as a component of the pentose phosphate pathway.</text>
</comment>
<feature type="binding site" evidence="9">
    <location>
        <position position="195"/>
    </location>
    <ligand>
        <name>ATP</name>
        <dbReference type="ChEBI" id="CHEBI:30616"/>
    </ligand>
</feature>
<proteinExistence type="inferred from homology"/>
<feature type="binding site" evidence="9">
    <location>
        <position position="274"/>
    </location>
    <ligand>
        <name>substrate</name>
    </ligand>
</feature>
<protein>
    <recommendedName>
        <fullName evidence="9">Ribokinase</fullName>
        <shortName evidence="9">RK</shortName>
        <ecNumber evidence="9">2.7.1.15</ecNumber>
    </recommendedName>
</protein>
<keyword evidence="8 9" id="KW-0119">Carbohydrate metabolism</keyword>
<dbReference type="InterPro" id="IPR011611">
    <property type="entry name" value="PfkB_dom"/>
</dbReference>
<dbReference type="Pfam" id="PF00294">
    <property type="entry name" value="PfkB"/>
    <property type="match status" value="1"/>
</dbReference>
<feature type="binding site" evidence="9">
    <location>
        <position position="311"/>
    </location>
    <ligand>
        <name>K(+)</name>
        <dbReference type="ChEBI" id="CHEBI:29103"/>
    </ligand>
</feature>
<dbReference type="PRINTS" id="PR00990">
    <property type="entry name" value="RIBOKINASE"/>
</dbReference>
<keyword evidence="2 9" id="KW-0479">Metal-binding</keyword>
<keyword evidence="11" id="KW-1185">Reference proteome</keyword>
<dbReference type="AlphaFoldDB" id="A0A7D9E8S3"/>
<dbReference type="CDD" id="cd01174">
    <property type="entry name" value="ribokinase"/>
    <property type="match status" value="1"/>
</dbReference>
<name>A0A7D9E8S3_PARCT</name>
<dbReference type="GO" id="GO:0019303">
    <property type="term" value="P:D-ribose catabolic process"/>
    <property type="evidence" value="ECO:0007669"/>
    <property type="project" value="UniProtKB-UniRule"/>
</dbReference>
<keyword evidence="3 9" id="KW-0547">Nucleotide-binding</keyword>
<keyword evidence="9" id="KW-0539">Nucleus</keyword>
<keyword evidence="6 9" id="KW-0460">Magnesium</keyword>
<dbReference type="InterPro" id="IPR002139">
    <property type="entry name" value="Ribo/fructo_kinase"/>
</dbReference>
<dbReference type="GO" id="GO:0046872">
    <property type="term" value="F:metal ion binding"/>
    <property type="evidence" value="ECO:0007669"/>
    <property type="project" value="UniProtKB-KW"/>
</dbReference>
<comment type="caution">
    <text evidence="10">The sequence shown here is derived from an EMBL/GenBank/DDBJ whole genome shotgun (WGS) entry which is preliminary data.</text>
</comment>
<evidence type="ECO:0000313" key="10">
    <source>
        <dbReference type="EMBL" id="CAB4002621.1"/>
    </source>
</evidence>
<evidence type="ECO:0000256" key="1">
    <source>
        <dbReference type="ARBA" id="ARBA00022679"/>
    </source>
</evidence>
<evidence type="ECO:0000256" key="5">
    <source>
        <dbReference type="ARBA" id="ARBA00022840"/>
    </source>
</evidence>
<evidence type="ECO:0000256" key="2">
    <source>
        <dbReference type="ARBA" id="ARBA00022723"/>
    </source>
</evidence>
<dbReference type="UniPathway" id="UPA00916">
    <property type="reaction ID" value="UER00889"/>
</dbReference>
<feature type="binding site" evidence="9">
    <location>
        <position position="315"/>
    </location>
    <ligand>
        <name>K(+)</name>
        <dbReference type="ChEBI" id="CHEBI:29103"/>
    </ligand>
</feature>
<dbReference type="EMBL" id="CACRXK020004401">
    <property type="protein sequence ID" value="CAB4002621.1"/>
    <property type="molecule type" value="Genomic_DNA"/>
</dbReference>
<sequence length="328" mass="35305">MELFKVKKDCLYDVVVVGACFCDLQTYVQEYPKPGETVLGRKFQMDFGGKGANTCVMAAKLGAKTSMVSLVGDDVFGRETVENFHKFGVNTECVGVTTEAATGMTNCIVDKDGEPSYISIPGASKCVTTAHVNNAKHVIQQGKVLITNNGIPLPTAIEGLKLGKHFGAITICNPSPNALELPNELYANTDILMLNMDEASALTKAKVAARSEAEDACIWFHDKGVPCVVMTMRESGAIVSVNVLDGDQGKCPERTLFHVPTRKAHVVDTTGAGDALAGAFSFFLSCYPHLSLKEIMRRSVAIATQTVETEGVQKSYPSRESLPPELFD</sequence>
<evidence type="ECO:0000256" key="6">
    <source>
        <dbReference type="ARBA" id="ARBA00022842"/>
    </source>
</evidence>
<keyword evidence="7 9" id="KW-0630">Potassium</keyword>
<evidence type="ECO:0000256" key="7">
    <source>
        <dbReference type="ARBA" id="ARBA00022958"/>
    </source>
</evidence>
<dbReference type="SUPFAM" id="SSF53613">
    <property type="entry name" value="Ribokinase-like"/>
    <property type="match status" value="1"/>
</dbReference>
<evidence type="ECO:0000256" key="3">
    <source>
        <dbReference type="ARBA" id="ARBA00022741"/>
    </source>
</evidence>
<evidence type="ECO:0000313" key="11">
    <source>
        <dbReference type="Proteomes" id="UP001152795"/>
    </source>
</evidence>
<dbReference type="PANTHER" id="PTHR10584">
    <property type="entry name" value="SUGAR KINASE"/>
    <property type="match status" value="1"/>
</dbReference>
<comment type="similarity">
    <text evidence="9">Belongs to the carbohydrate kinase PfkB family. Ribokinase subfamily.</text>
</comment>
<dbReference type="Proteomes" id="UP001152795">
    <property type="component" value="Unassembled WGS sequence"/>
</dbReference>
<feature type="binding site" evidence="9">
    <location>
        <position position="306"/>
    </location>
    <ligand>
        <name>K(+)</name>
        <dbReference type="ChEBI" id="CHEBI:29103"/>
    </ligand>
</feature>
<gene>
    <name evidence="10" type="ORF">PACLA_8A086212</name>
</gene>
<dbReference type="OrthoDB" id="415590at2759"/>
<dbReference type="GO" id="GO:0005829">
    <property type="term" value="C:cytosol"/>
    <property type="evidence" value="ECO:0007669"/>
    <property type="project" value="TreeGrafter"/>
</dbReference>
<comment type="cofactor">
    <cofactor evidence="9">
        <name>Mg(2+)</name>
        <dbReference type="ChEBI" id="CHEBI:18420"/>
    </cofactor>
    <text evidence="9">Requires a divalent cation, most likely magnesium in vivo, as an electrophilic catalyst to aid phosphoryl group transfer. It is the chelate of the metal and the nucleotide that is the actual substrate.</text>
</comment>
<dbReference type="GO" id="GO:0004747">
    <property type="term" value="F:ribokinase activity"/>
    <property type="evidence" value="ECO:0007669"/>
    <property type="project" value="UniProtKB-UniRule"/>
</dbReference>
<dbReference type="PANTHER" id="PTHR10584:SF166">
    <property type="entry name" value="RIBOKINASE"/>
    <property type="match status" value="1"/>
</dbReference>
<dbReference type="InterPro" id="IPR029056">
    <property type="entry name" value="Ribokinase-like"/>
</dbReference>
<feature type="binding site" evidence="9">
    <location>
        <begin position="273"/>
        <end position="274"/>
    </location>
    <ligand>
        <name>ATP</name>
        <dbReference type="ChEBI" id="CHEBI:30616"/>
    </ligand>
</feature>
<keyword evidence="4 9" id="KW-0418">Kinase</keyword>
<accession>A0A7D9E8S3</accession>
<feature type="binding site" evidence="9">
    <location>
        <position position="268"/>
    </location>
    <ligand>
        <name>K(+)</name>
        <dbReference type="ChEBI" id="CHEBI:29103"/>
    </ligand>
</feature>
<evidence type="ECO:0000256" key="9">
    <source>
        <dbReference type="HAMAP-Rule" id="MF_03215"/>
    </source>
</evidence>
<reference evidence="10" key="1">
    <citation type="submission" date="2020-04" db="EMBL/GenBank/DDBJ databases">
        <authorList>
            <person name="Alioto T."/>
            <person name="Alioto T."/>
            <person name="Gomez Garrido J."/>
        </authorList>
    </citation>
    <scope>NUCLEOTIDE SEQUENCE</scope>
    <source>
        <strain evidence="10">A484AB</strain>
    </source>
</reference>
<comment type="subunit">
    <text evidence="9">Homodimer.</text>
</comment>
<evidence type="ECO:0000256" key="8">
    <source>
        <dbReference type="ARBA" id="ARBA00023277"/>
    </source>
</evidence>
<comment type="pathway">
    <text evidence="9">Carbohydrate metabolism; D-ribose degradation; D-ribose 5-phosphate from beta-D-ribopyranose: step 2/2.</text>
</comment>
<dbReference type="GO" id="GO:0005524">
    <property type="term" value="F:ATP binding"/>
    <property type="evidence" value="ECO:0007669"/>
    <property type="project" value="UniProtKB-UniRule"/>
</dbReference>
<keyword evidence="1 9" id="KW-0808">Transferase</keyword>
<comment type="caution">
    <text evidence="9">Lacks conserved residue(s) required for the propagation of feature annotation.</text>
</comment>
<comment type="activity regulation">
    <text evidence="9">Activated by a monovalent cation that binds near, but not in, the active site. The most likely occupant of the site in vivo is potassium. Ion binding induces a conformational change that may alter substrate affinity.</text>
</comment>
<dbReference type="GO" id="GO:0005634">
    <property type="term" value="C:nucleus"/>
    <property type="evidence" value="ECO:0007669"/>
    <property type="project" value="UniProtKB-SubCell"/>
</dbReference>
<dbReference type="HAMAP" id="MF_01987">
    <property type="entry name" value="Ribokinase"/>
    <property type="match status" value="1"/>
</dbReference>
<dbReference type="Gene3D" id="3.40.1190.20">
    <property type="match status" value="1"/>
</dbReference>
<feature type="active site" description="Proton acceptor" evidence="9">
    <location>
        <position position="274"/>
    </location>
</feature>
<comment type="subcellular location">
    <subcellularLocation>
        <location evidence="9">Cytoplasm</location>
    </subcellularLocation>
    <subcellularLocation>
        <location evidence="9">Nucleus</location>
    </subcellularLocation>
</comment>
<feature type="binding site" evidence="9">
    <location>
        <begin position="49"/>
        <end position="53"/>
    </location>
    <ligand>
        <name>substrate</name>
    </ligand>
</feature>
<dbReference type="EC" id="2.7.1.15" evidence="9"/>
<feature type="binding site" evidence="9">
    <location>
        <position position="309"/>
    </location>
    <ligand>
        <name>K(+)</name>
        <dbReference type="ChEBI" id="CHEBI:29103"/>
    </ligand>
</feature>
<dbReference type="InterPro" id="IPR011877">
    <property type="entry name" value="Ribokinase"/>
</dbReference>